<dbReference type="InterPro" id="IPR003439">
    <property type="entry name" value="ABC_transporter-like_ATP-bd"/>
</dbReference>
<dbReference type="OrthoDB" id="9778870at2"/>
<organism evidence="6 7">
    <name type="scientific">Primorskyibacter flagellatus</name>
    <dbReference type="NCBI Taxonomy" id="1387277"/>
    <lineage>
        <taxon>Bacteria</taxon>
        <taxon>Pseudomonadati</taxon>
        <taxon>Pseudomonadota</taxon>
        <taxon>Alphaproteobacteria</taxon>
        <taxon>Rhodobacterales</taxon>
        <taxon>Roseobacteraceae</taxon>
        <taxon>Primorskyibacter</taxon>
    </lineage>
</organism>
<dbReference type="RefSeq" id="WP_084350597.1">
    <property type="nucleotide sequence ID" value="NZ_FWYD01000002.1"/>
</dbReference>
<proteinExistence type="inferred from homology"/>
<dbReference type="GO" id="GO:0140359">
    <property type="term" value="F:ABC-type transporter activity"/>
    <property type="evidence" value="ECO:0007669"/>
    <property type="project" value="InterPro"/>
</dbReference>
<dbReference type="GO" id="GO:0005524">
    <property type="term" value="F:ATP binding"/>
    <property type="evidence" value="ECO:0007669"/>
    <property type="project" value="UniProtKB-KW"/>
</dbReference>
<evidence type="ECO:0000313" key="7">
    <source>
        <dbReference type="Proteomes" id="UP000192330"/>
    </source>
</evidence>
<dbReference type="InterPro" id="IPR050683">
    <property type="entry name" value="Bact_Polysacc_Export_ATP-bd"/>
</dbReference>
<evidence type="ECO:0000256" key="1">
    <source>
        <dbReference type="ARBA" id="ARBA00005417"/>
    </source>
</evidence>
<dbReference type="InterPro" id="IPR015860">
    <property type="entry name" value="ABC_transpr_TagH-like"/>
</dbReference>
<dbReference type="SMART" id="SM00382">
    <property type="entry name" value="AAA"/>
    <property type="match status" value="1"/>
</dbReference>
<evidence type="ECO:0000256" key="3">
    <source>
        <dbReference type="ARBA" id="ARBA00022741"/>
    </source>
</evidence>
<evidence type="ECO:0000256" key="4">
    <source>
        <dbReference type="ARBA" id="ARBA00022840"/>
    </source>
</evidence>
<dbReference type="Pfam" id="PF00005">
    <property type="entry name" value="ABC_tran"/>
    <property type="match status" value="1"/>
</dbReference>
<name>A0A1W1ZZ08_9RHOB</name>
<dbReference type="SUPFAM" id="SSF52540">
    <property type="entry name" value="P-loop containing nucleoside triphosphate hydrolases"/>
    <property type="match status" value="1"/>
</dbReference>
<gene>
    <name evidence="6" type="ORF">SAMN06295998_102263</name>
</gene>
<keyword evidence="3" id="KW-0547">Nucleotide-binding</keyword>
<dbReference type="CDD" id="cd03220">
    <property type="entry name" value="ABC_KpsT_Wzt"/>
    <property type="match status" value="1"/>
</dbReference>
<protein>
    <submittedName>
        <fullName evidence="6">Capsular polysaccharide transport system ATP-binding protein</fullName>
    </submittedName>
</protein>
<dbReference type="InterPro" id="IPR027417">
    <property type="entry name" value="P-loop_NTPase"/>
</dbReference>
<evidence type="ECO:0000259" key="5">
    <source>
        <dbReference type="PROSITE" id="PS50893"/>
    </source>
</evidence>
<evidence type="ECO:0000313" key="6">
    <source>
        <dbReference type="EMBL" id="SMC53623.1"/>
    </source>
</evidence>
<dbReference type="PANTHER" id="PTHR46743:SF2">
    <property type="entry name" value="TEICHOIC ACIDS EXPORT ATP-BINDING PROTEIN TAGH"/>
    <property type="match status" value="1"/>
</dbReference>
<keyword evidence="2" id="KW-0813">Transport</keyword>
<feature type="domain" description="ABC transporter" evidence="5">
    <location>
        <begin position="2"/>
        <end position="221"/>
    </location>
</feature>
<dbReference type="STRING" id="1387277.SAMN06295998_102263"/>
<dbReference type="InterPro" id="IPR003593">
    <property type="entry name" value="AAA+_ATPase"/>
</dbReference>
<dbReference type="PROSITE" id="PS50893">
    <property type="entry name" value="ABC_TRANSPORTER_2"/>
    <property type="match status" value="1"/>
</dbReference>
<dbReference type="GO" id="GO:0016020">
    <property type="term" value="C:membrane"/>
    <property type="evidence" value="ECO:0007669"/>
    <property type="project" value="InterPro"/>
</dbReference>
<comment type="similarity">
    <text evidence="1">Belongs to the ABC transporter superfamily.</text>
</comment>
<dbReference type="Proteomes" id="UP000192330">
    <property type="component" value="Unassembled WGS sequence"/>
</dbReference>
<dbReference type="GO" id="GO:0016887">
    <property type="term" value="F:ATP hydrolysis activity"/>
    <property type="evidence" value="ECO:0007669"/>
    <property type="project" value="InterPro"/>
</dbReference>
<sequence length="226" mass="24954">MIELRNLSKYYTVNGVTKHVARDINFTFPTGECVGLLGRNGAGKSSLLKMIAGTMDPDKGEILSTGTVSWPVGFAGSFHPDLSGSQNCKFVARIYGVDTDEMCDFVKEFSELGAHFQLPVRTYSSGMRSRLAFGLSMAIQFDTYLIDEVTSVGDAAFRSKSEAILKARLETSGAVIVSHSLDLLQRMCTSGAVMDDGQLTYYPNVKHAIEHHKHTMRGTRPKWMRK</sequence>
<dbReference type="InterPro" id="IPR017871">
    <property type="entry name" value="ABC_transporter-like_CS"/>
</dbReference>
<dbReference type="EMBL" id="FWYD01000002">
    <property type="protein sequence ID" value="SMC53623.1"/>
    <property type="molecule type" value="Genomic_DNA"/>
</dbReference>
<accession>A0A1W1ZZ08</accession>
<keyword evidence="7" id="KW-1185">Reference proteome</keyword>
<evidence type="ECO:0000256" key="2">
    <source>
        <dbReference type="ARBA" id="ARBA00022448"/>
    </source>
</evidence>
<dbReference type="AlphaFoldDB" id="A0A1W1ZZ08"/>
<keyword evidence="4 6" id="KW-0067">ATP-binding</keyword>
<dbReference type="PROSITE" id="PS00211">
    <property type="entry name" value="ABC_TRANSPORTER_1"/>
    <property type="match status" value="1"/>
</dbReference>
<dbReference type="Gene3D" id="3.40.50.300">
    <property type="entry name" value="P-loop containing nucleotide triphosphate hydrolases"/>
    <property type="match status" value="1"/>
</dbReference>
<dbReference type="PANTHER" id="PTHR46743">
    <property type="entry name" value="TEICHOIC ACIDS EXPORT ATP-BINDING PROTEIN TAGH"/>
    <property type="match status" value="1"/>
</dbReference>
<reference evidence="6 7" key="1">
    <citation type="submission" date="2017-04" db="EMBL/GenBank/DDBJ databases">
        <authorList>
            <person name="Afonso C.L."/>
            <person name="Miller P.J."/>
            <person name="Scott M.A."/>
            <person name="Spackman E."/>
            <person name="Goraichik I."/>
            <person name="Dimitrov K.M."/>
            <person name="Suarez D.L."/>
            <person name="Swayne D.E."/>
        </authorList>
    </citation>
    <scope>NUCLEOTIDE SEQUENCE [LARGE SCALE GENOMIC DNA]</scope>
    <source>
        <strain evidence="6 7">CGMCC 1.12644</strain>
    </source>
</reference>